<keyword evidence="2" id="KW-1003">Cell membrane</keyword>
<evidence type="ECO:0000313" key="8">
    <source>
        <dbReference type="Proteomes" id="UP000199025"/>
    </source>
</evidence>
<keyword evidence="3 6" id="KW-0812">Transmembrane</keyword>
<feature type="transmembrane region" description="Helical" evidence="6">
    <location>
        <begin position="31"/>
        <end position="56"/>
    </location>
</feature>
<accession>A0A1I3P5W8</accession>
<protein>
    <submittedName>
        <fullName evidence="7">Predicted arabinose efflux permease, MFS family</fullName>
    </submittedName>
</protein>
<keyword evidence="5 6" id="KW-0472">Membrane</keyword>
<dbReference type="EMBL" id="FORP01000003">
    <property type="protein sequence ID" value="SFJ16948.1"/>
    <property type="molecule type" value="Genomic_DNA"/>
</dbReference>
<keyword evidence="8" id="KW-1185">Reference proteome</keyword>
<dbReference type="InterPro" id="IPR050189">
    <property type="entry name" value="MFS_Efflux_Transporters"/>
</dbReference>
<feature type="transmembrane region" description="Helical" evidence="6">
    <location>
        <begin position="223"/>
        <end position="242"/>
    </location>
</feature>
<evidence type="ECO:0000256" key="5">
    <source>
        <dbReference type="ARBA" id="ARBA00023136"/>
    </source>
</evidence>
<dbReference type="InterPro" id="IPR036259">
    <property type="entry name" value="MFS_trans_sf"/>
</dbReference>
<name>A0A1I3P5W8_9PSEU</name>
<feature type="transmembrane region" description="Helical" evidence="6">
    <location>
        <begin position="342"/>
        <end position="360"/>
    </location>
</feature>
<gene>
    <name evidence="7" type="ORF">SAMN05421835_103290</name>
</gene>
<evidence type="ECO:0000313" key="7">
    <source>
        <dbReference type="EMBL" id="SFJ16948.1"/>
    </source>
</evidence>
<dbReference type="SUPFAM" id="SSF103473">
    <property type="entry name" value="MFS general substrate transporter"/>
    <property type="match status" value="1"/>
</dbReference>
<feature type="transmembrane region" description="Helical" evidence="6">
    <location>
        <begin position="281"/>
        <end position="305"/>
    </location>
</feature>
<dbReference type="AlphaFoldDB" id="A0A1I3P5W8"/>
<evidence type="ECO:0000256" key="3">
    <source>
        <dbReference type="ARBA" id="ARBA00022692"/>
    </source>
</evidence>
<feature type="transmembrane region" description="Helical" evidence="6">
    <location>
        <begin position="254"/>
        <end position="275"/>
    </location>
</feature>
<proteinExistence type="predicted"/>
<organism evidence="7 8">
    <name type="scientific">Amycolatopsis sacchari</name>
    <dbReference type="NCBI Taxonomy" id="115433"/>
    <lineage>
        <taxon>Bacteria</taxon>
        <taxon>Bacillati</taxon>
        <taxon>Actinomycetota</taxon>
        <taxon>Actinomycetes</taxon>
        <taxon>Pseudonocardiales</taxon>
        <taxon>Pseudonocardiaceae</taxon>
        <taxon>Amycolatopsis</taxon>
    </lineage>
</organism>
<keyword evidence="4 6" id="KW-1133">Transmembrane helix</keyword>
<dbReference type="PANTHER" id="PTHR43124:SF3">
    <property type="entry name" value="CHLORAMPHENICOL EFFLUX PUMP RV0191"/>
    <property type="match status" value="1"/>
</dbReference>
<evidence type="ECO:0000256" key="6">
    <source>
        <dbReference type="SAM" id="Phobius"/>
    </source>
</evidence>
<evidence type="ECO:0000256" key="4">
    <source>
        <dbReference type="ARBA" id="ARBA00022989"/>
    </source>
</evidence>
<dbReference type="Proteomes" id="UP000199025">
    <property type="component" value="Unassembled WGS sequence"/>
</dbReference>
<feature type="transmembrane region" description="Helical" evidence="6">
    <location>
        <begin position="68"/>
        <end position="97"/>
    </location>
</feature>
<feature type="transmembrane region" description="Helical" evidence="6">
    <location>
        <begin position="317"/>
        <end position="336"/>
    </location>
</feature>
<dbReference type="STRING" id="115433.SAMN05421835_103290"/>
<dbReference type="PANTHER" id="PTHR43124">
    <property type="entry name" value="PURINE EFFLUX PUMP PBUE"/>
    <property type="match status" value="1"/>
</dbReference>
<reference evidence="7 8" key="1">
    <citation type="submission" date="2016-10" db="EMBL/GenBank/DDBJ databases">
        <authorList>
            <person name="de Groot N.N."/>
        </authorList>
    </citation>
    <scope>NUCLEOTIDE SEQUENCE [LARGE SCALE GENOMIC DNA]</scope>
    <source>
        <strain evidence="7 8">DSM 44468</strain>
    </source>
</reference>
<evidence type="ECO:0000256" key="1">
    <source>
        <dbReference type="ARBA" id="ARBA00004651"/>
    </source>
</evidence>
<evidence type="ECO:0000256" key="2">
    <source>
        <dbReference type="ARBA" id="ARBA00022475"/>
    </source>
</evidence>
<dbReference type="Gene3D" id="1.20.1250.20">
    <property type="entry name" value="MFS general substrate transporter like domains"/>
    <property type="match status" value="2"/>
</dbReference>
<dbReference type="GO" id="GO:0022857">
    <property type="term" value="F:transmembrane transporter activity"/>
    <property type="evidence" value="ECO:0007669"/>
    <property type="project" value="InterPro"/>
</dbReference>
<dbReference type="GO" id="GO:0005886">
    <property type="term" value="C:plasma membrane"/>
    <property type="evidence" value="ECO:0007669"/>
    <property type="project" value="UniProtKB-SubCell"/>
</dbReference>
<sequence>MAAAGGGVIAVCYGFARYAFGLFEPRFSGDFHLSGTGVGILGGLSTLGYGIGLLVAPRLAVRSARRTTVLAGALAAAGVALMAASGSVVLFGVGTVIAGSSAGLASPGVAQLVGERVGEGERSRAQTWANTGTSFGLAASAFLPLAVWSWRWTWAGFAVVAVVVTVVAGTLVGRSADRPRETAAQGSRWPDGATRLVASSVILGAASAPYWNFSPARLSDAGISTVLASLCWCAIGLAGPIGGMAGRLAERRGLRWTVVCVWLVWTAGMALLALPRPVFPVALLSAVLFGIAYMGLTGLCILWAGRLFEDVSRGVTLSFLGLAAGQTAASPVAGALGDAVGLGPVFGGAALASLVALLLLPREEARVAVG</sequence>
<comment type="subcellular location">
    <subcellularLocation>
        <location evidence="1">Cell membrane</location>
        <topology evidence="1">Multi-pass membrane protein</topology>
    </subcellularLocation>
</comment>
<feature type="transmembrane region" description="Helical" evidence="6">
    <location>
        <begin position="193"/>
        <end position="211"/>
    </location>
</feature>
<dbReference type="Pfam" id="PF07690">
    <property type="entry name" value="MFS_1"/>
    <property type="match status" value="1"/>
</dbReference>
<dbReference type="InterPro" id="IPR011701">
    <property type="entry name" value="MFS"/>
</dbReference>
<feature type="transmembrane region" description="Helical" evidence="6">
    <location>
        <begin position="152"/>
        <end position="172"/>
    </location>
</feature>